<dbReference type="Pfam" id="PF23591">
    <property type="entry name" value="CILP"/>
    <property type="match status" value="1"/>
</dbReference>
<dbReference type="Pfam" id="PF23730">
    <property type="entry name" value="CILP_8th"/>
    <property type="match status" value="2"/>
</dbReference>
<dbReference type="InterPro" id="IPR056256">
    <property type="entry name" value="CILP-1/2_b-sand_dom2"/>
</dbReference>
<evidence type="ECO:0000259" key="8">
    <source>
        <dbReference type="Pfam" id="PF23730"/>
    </source>
</evidence>
<dbReference type="InterPro" id="IPR056258">
    <property type="entry name" value="CILP-1/2_C"/>
</dbReference>
<evidence type="ECO:0000256" key="1">
    <source>
        <dbReference type="ARBA" id="ARBA00004498"/>
    </source>
</evidence>
<keyword evidence="9" id="KW-1185">Reference proteome</keyword>
<accession>A0ABM0MEF6</accession>
<dbReference type="InterPro" id="IPR056255">
    <property type="entry name" value="CILP-1/2_dom"/>
</dbReference>
<dbReference type="PANTHER" id="PTHR15031:SF6">
    <property type="entry name" value="CARTILAGE INTERMEDIATE LAYER PROTEIN 1-LIKE ISOFORM X1"/>
    <property type="match status" value="1"/>
</dbReference>
<keyword evidence="3" id="KW-0272">Extracellular matrix</keyword>
<evidence type="ECO:0000313" key="10">
    <source>
        <dbReference type="RefSeq" id="XP_006818397.1"/>
    </source>
</evidence>
<keyword evidence="4" id="KW-0325">Glycoprotein</keyword>
<evidence type="ECO:0000256" key="2">
    <source>
        <dbReference type="ARBA" id="ARBA00022525"/>
    </source>
</evidence>
<feature type="domain" description="Cartilage intermediate layer protein 1/2 C-terminal" evidence="6">
    <location>
        <begin position="600"/>
        <end position="729"/>
    </location>
</feature>
<feature type="domain" description="Cartilage intermediate layer protein 1/2 beta-sandwich" evidence="8">
    <location>
        <begin position="899"/>
        <end position="1062"/>
    </location>
</feature>
<sequence length="1281" mass="143519">MAMVLQTQAIMNDDVVLDNWSYGLSNSLVLNNLTLEDAGSYTCRVNSDAGAVYSIPAVLDIYDTAHSCNNSLISNYIELPDECIEYGLNGTNRYDVGKCSRSKCPGNVINSDNQCMDNERHCCAESSTEQRMLTCMDFNISVIVVTGCDCGVCVEPTKVITGRAVAADNREPLQFGKIFIGSELIMTTSSNGEFIFDVPIGRQRIPVTFHDTNKNLVDATNVITVSDNTIYHIEVALQRRAPSVSFNASETATIQLGNASQPSVEIEIPPMSIRSRNGSIYVGNVTASVNFIDPRDPQIIDTIQSDLSTRDVEGNVRNLQTFGMVSMNFEDDGGEPLEVNGSIKLYVDAENANLNIKELDEDMLPRLWFLNSESGEWEDIGGLRFESGKRRKRATSDEILVVGDIEVTGRNLNEWYNLDRIQGADEVCFVKVRVYKDEQLTVPMNDVEVTAISKDLDIRTTGRLQGGKFNFFEQILTSSGQTCPRVFCNDDGTKYSLNIRAKYDGRAFIPVNPNNVSSTVHPNSWPNEILESYSPPDKWDDTGFITMSGRKKPNKDGPIYSATLPYWSYVYDAQRRCNAANNKHNHLIFRHPQTENLNDRYEYNTHPYSSESRYEQPRVPCSWYPYEGTRKCVCFIKILVDGPNTNRFRVVSAKGSNVNVNCDEYGFRVASTPEHHVDNNNKSAVCIEFKCSGTVRESKIADPDIQDEGSKGHDMTSVKVIPDENSRNCFLKPNGVNPNLEGLNLVDVTYKGTSVVHFTDYITNFGIWGQIAGVYETCGGGTTGLDDAYSNCNAGGDGSENDSGEPLEVDGSIKIYVDAEKANLNITELDEDMLPRLWFLNPESGEWEDIGELRFESGSRRKRNTGDDILVVGDIEVTGISLNSLWCNIDSVQELDEVCFVKVRVYKDEQLTVPMNDVEVTAITNDLDIRTTGRFRGEKFNFFEKILTNSGQTCPRVFCNDDGSKYSLNIRAKFDSKAFIPVHPNNVSSTVHPNSWPNEILESYLPPDKSDDTGFITMAGRKNPNEDGPIYSATRPNWSDMYDAQRRCNAANNNHNHLIFRQAQTENLNDLYEFNTHPYSSINRNEQPRVPCSWYPFEGLNKRVCFIKILVDGPNVNRFRVVSAKGSNDEINCDEFGFRVASTPEHQLDINNGKSAVCIEFKCSGIVRESVVADPQNIFDGYKGVDETSVKVIPDESSRNCFLKTVNPDLESFVDVTYQGTSVFHFTDKIGDIEKETGVYKAWDWRTTSWEKAYSTCNAGGDESKRGDNPELNWALHYECP</sequence>
<feature type="domain" description="Cartilage intermediate layer protein 1/2 C-terminal" evidence="6">
    <location>
        <begin position="1072"/>
        <end position="1280"/>
    </location>
</feature>
<keyword evidence="2" id="KW-0964">Secreted</keyword>
<dbReference type="Proteomes" id="UP000694865">
    <property type="component" value="Unplaced"/>
</dbReference>
<dbReference type="RefSeq" id="XP_006818397.1">
    <property type="nucleotide sequence ID" value="XM_006818334.1"/>
</dbReference>
<dbReference type="Pfam" id="PF23599">
    <property type="entry name" value="CILP_C"/>
    <property type="match status" value="2"/>
</dbReference>
<evidence type="ECO:0000313" key="9">
    <source>
        <dbReference type="Proteomes" id="UP000694865"/>
    </source>
</evidence>
<dbReference type="InterPro" id="IPR056257">
    <property type="entry name" value="CILP-1/2_8th"/>
</dbReference>
<organism evidence="9 10">
    <name type="scientific">Saccoglossus kowalevskii</name>
    <name type="common">Acorn worm</name>
    <dbReference type="NCBI Taxonomy" id="10224"/>
    <lineage>
        <taxon>Eukaryota</taxon>
        <taxon>Metazoa</taxon>
        <taxon>Hemichordata</taxon>
        <taxon>Enteropneusta</taxon>
        <taxon>Harrimaniidae</taxon>
        <taxon>Saccoglossus</taxon>
    </lineage>
</organism>
<evidence type="ECO:0000256" key="3">
    <source>
        <dbReference type="ARBA" id="ARBA00022530"/>
    </source>
</evidence>
<dbReference type="Gene3D" id="2.60.40.10">
    <property type="entry name" value="Immunoglobulins"/>
    <property type="match status" value="1"/>
</dbReference>
<evidence type="ECO:0000259" key="7">
    <source>
        <dbReference type="Pfam" id="PF23708"/>
    </source>
</evidence>
<dbReference type="InterPro" id="IPR039675">
    <property type="entry name" value="CILP1/CILP2"/>
</dbReference>
<reference evidence="10" key="1">
    <citation type="submission" date="2025-08" db="UniProtKB">
        <authorList>
            <consortium name="RefSeq"/>
        </authorList>
    </citation>
    <scope>IDENTIFICATION</scope>
    <source>
        <tissue evidence="10">Testes</tissue>
    </source>
</reference>
<evidence type="ECO:0000259" key="6">
    <source>
        <dbReference type="Pfam" id="PF23599"/>
    </source>
</evidence>
<feature type="domain" description="Cartilage intermediate layer protein 1/2" evidence="7">
    <location>
        <begin position="67"/>
        <end position="139"/>
    </location>
</feature>
<feature type="domain" description="Cartilage intermediate layer protein 1/2 beta-sandwich" evidence="8">
    <location>
        <begin position="428"/>
        <end position="590"/>
    </location>
</feature>
<dbReference type="InterPro" id="IPR036179">
    <property type="entry name" value="Ig-like_dom_sf"/>
</dbReference>
<name>A0ABM0MEF6_SACKO</name>
<dbReference type="PANTHER" id="PTHR15031">
    <property type="entry name" value="CARTILAGE INTERMEDIATE LAYER PROTEIN CLIP"/>
    <property type="match status" value="1"/>
</dbReference>
<comment type="subcellular location">
    <subcellularLocation>
        <location evidence="1">Secreted</location>
        <location evidence="1">Extracellular space</location>
        <location evidence="1">Extracellular matrix</location>
    </subcellularLocation>
</comment>
<evidence type="ECO:0000256" key="4">
    <source>
        <dbReference type="ARBA" id="ARBA00023180"/>
    </source>
</evidence>
<feature type="domain" description="Cartilage intermediate layer protein 1/2 beta-sandwich" evidence="5">
    <location>
        <begin position="155"/>
        <end position="240"/>
    </location>
</feature>
<evidence type="ECO:0000259" key="5">
    <source>
        <dbReference type="Pfam" id="PF23591"/>
    </source>
</evidence>
<dbReference type="Pfam" id="PF23708">
    <property type="entry name" value="CILP_5th"/>
    <property type="match status" value="1"/>
</dbReference>
<gene>
    <name evidence="10" type="primary">LOC100368285</name>
</gene>
<protein>
    <submittedName>
        <fullName evidence="10">Cartilage intermediate layer protein 1-like</fullName>
    </submittedName>
</protein>
<dbReference type="InterPro" id="IPR013783">
    <property type="entry name" value="Ig-like_fold"/>
</dbReference>
<dbReference type="GeneID" id="100368285"/>
<dbReference type="SUPFAM" id="SSF48726">
    <property type="entry name" value="Immunoglobulin"/>
    <property type="match status" value="1"/>
</dbReference>
<proteinExistence type="predicted"/>